<keyword evidence="5 7" id="KW-1133">Transmembrane helix</keyword>
<dbReference type="Gene3D" id="1.20.1630.10">
    <property type="entry name" value="Formate dehydrogenase/DMSO reductase domain"/>
    <property type="match status" value="1"/>
</dbReference>
<feature type="transmembrane region" description="Helical" evidence="7">
    <location>
        <begin position="259"/>
        <end position="281"/>
    </location>
</feature>
<evidence type="ECO:0000256" key="4">
    <source>
        <dbReference type="ARBA" id="ARBA00022692"/>
    </source>
</evidence>
<proteinExistence type="inferred from homology"/>
<name>A0A3M8R440_9PROT</name>
<keyword evidence="3" id="KW-1003">Cell membrane</keyword>
<protein>
    <submittedName>
        <fullName evidence="8">Sulfur reductase</fullName>
    </submittedName>
</protein>
<sequence>MNSIHFATSLATQDRWGVLVAAYLFLGGLGAALIALSLFSHRYFQAGRAITLWGILSGEAFLGFGSALLLVDLLHPIRVWEILLPWNVLILPWSWIAWGTQFIIWAMVFGLLYAWPLLLDEPWFRKLPVAGPWLGRWFDLPLIRLIGDWATRLRTPIAWVAILNGVGTAVYTGLLLRSFPAAALWANDLVPPLFTVSAFSTALAYQLLVLYAVLRQHGTMARWYERLDLILIAVEIVLIFSILFVILPGSLSGQASLSILWHSWGWIVGFLGIGLILPFVMESKGTFMGWQRSAPVILTACMVLLGGFLLRHYFLASGVYVFPWANAGHDGVLGAGIYHVLTSH</sequence>
<feature type="transmembrane region" description="Helical" evidence="7">
    <location>
        <begin position="20"/>
        <end position="39"/>
    </location>
</feature>
<dbReference type="InterPro" id="IPR005614">
    <property type="entry name" value="NrfD-like"/>
</dbReference>
<dbReference type="OrthoDB" id="9770779at2"/>
<keyword evidence="4 7" id="KW-0812">Transmembrane</keyword>
<gene>
    <name evidence="8" type="ORF">EC580_06660</name>
</gene>
<reference evidence="8" key="1">
    <citation type="submission" date="2018-10" db="EMBL/GenBank/DDBJ databases">
        <title>Acidithiobacillus sulfuriphilus sp. nov.: an extremely acidophilic sulfur-oxidizing chemolithotroph isolated from a neutral pH environment.</title>
        <authorList>
            <person name="Falagan C."/>
            <person name="Moya-Beltran A."/>
            <person name="Quatrini R."/>
            <person name="Johnson D.B."/>
        </authorList>
    </citation>
    <scope>NUCLEOTIDE SEQUENCE [LARGE SCALE GENOMIC DNA]</scope>
    <source>
        <strain evidence="8">CJ-2</strain>
    </source>
</reference>
<dbReference type="InterPro" id="IPR052049">
    <property type="entry name" value="Electron_transfer_protein"/>
</dbReference>
<dbReference type="AlphaFoldDB" id="A0A3M8R440"/>
<evidence type="ECO:0000256" key="1">
    <source>
        <dbReference type="ARBA" id="ARBA00004651"/>
    </source>
</evidence>
<evidence type="ECO:0000256" key="5">
    <source>
        <dbReference type="ARBA" id="ARBA00022989"/>
    </source>
</evidence>
<feature type="transmembrane region" description="Helical" evidence="7">
    <location>
        <begin position="196"/>
        <end position="214"/>
    </location>
</feature>
<evidence type="ECO:0000313" key="8">
    <source>
        <dbReference type="EMBL" id="RNF63313.1"/>
    </source>
</evidence>
<keyword evidence="6 7" id="KW-0472">Membrane</keyword>
<dbReference type="PANTHER" id="PTHR34856:SF2">
    <property type="entry name" value="PROTEIN NRFD"/>
    <property type="match status" value="1"/>
</dbReference>
<comment type="caution">
    <text evidence="8">The sequence shown here is derived from an EMBL/GenBank/DDBJ whole genome shotgun (WGS) entry which is preliminary data.</text>
</comment>
<feature type="transmembrane region" description="Helical" evidence="7">
    <location>
        <begin position="226"/>
        <end position="247"/>
    </location>
</feature>
<evidence type="ECO:0000256" key="3">
    <source>
        <dbReference type="ARBA" id="ARBA00022475"/>
    </source>
</evidence>
<dbReference type="Pfam" id="PF03916">
    <property type="entry name" value="NrfD"/>
    <property type="match status" value="1"/>
</dbReference>
<comment type="similarity">
    <text evidence="2">Belongs to the NrfD family.</text>
</comment>
<feature type="transmembrane region" description="Helical" evidence="7">
    <location>
        <begin position="157"/>
        <end position="176"/>
    </location>
</feature>
<dbReference type="PANTHER" id="PTHR34856">
    <property type="entry name" value="PROTEIN NRFD"/>
    <property type="match status" value="1"/>
</dbReference>
<organism evidence="8">
    <name type="scientific">Acidithiobacillus sulfuriphilus</name>
    <dbReference type="NCBI Taxonomy" id="1867749"/>
    <lineage>
        <taxon>Bacteria</taxon>
        <taxon>Pseudomonadati</taxon>
        <taxon>Pseudomonadota</taxon>
        <taxon>Acidithiobacillia</taxon>
        <taxon>Acidithiobacillales</taxon>
        <taxon>Acidithiobacillaceae</taxon>
        <taxon>Acidithiobacillus</taxon>
    </lineage>
</organism>
<feature type="transmembrane region" description="Helical" evidence="7">
    <location>
        <begin position="95"/>
        <end position="118"/>
    </location>
</feature>
<evidence type="ECO:0000256" key="6">
    <source>
        <dbReference type="ARBA" id="ARBA00023136"/>
    </source>
</evidence>
<evidence type="ECO:0000256" key="2">
    <source>
        <dbReference type="ARBA" id="ARBA00008929"/>
    </source>
</evidence>
<feature type="transmembrane region" description="Helical" evidence="7">
    <location>
        <begin position="51"/>
        <end position="75"/>
    </location>
</feature>
<evidence type="ECO:0000256" key="7">
    <source>
        <dbReference type="SAM" id="Phobius"/>
    </source>
</evidence>
<dbReference type="GO" id="GO:0005886">
    <property type="term" value="C:plasma membrane"/>
    <property type="evidence" value="ECO:0007669"/>
    <property type="project" value="UniProtKB-SubCell"/>
</dbReference>
<comment type="subcellular location">
    <subcellularLocation>
        <location evidence="1">Cell membrane</location>
        <topology evidence="1">Multi-pass membrane protein</topology>
    </subcellularLocation>
</comment>
<dbReference type="RefSeq" id="WP_123103405.1">
    <property type="nucleotide sequence ID" value="NZ_CP127527.1"/>
</dbReference>
<feature type="transmembrane region" description="Helical" evidence="7">
    <location>
        <begin position="293"/>
        <end position="314"/>
    </location>
</feature>
<dbReference type="EMBL" id="RIZI01000157">
    <property type="protein sequence ID" value="RNF63313.1"/>
    <property type="molecule type" value="Genomic_DNA"/>
</dbReference>
<accession>A0A3M8R440</accession>